<evidence type="ECO:0000256" key="1">
    <source>
        <dbReference type="PROSITE-ProRule" id="PRU10141"/>
    </source>
</evidence>
<dbReference type="SMART" id="SM00220">
    <property type="entry name" value="S_TKc"/>
    <property type="match status" value="1"/>
</dbReference>
<keyword evidence="1" id="KW-0067">ATP-binding</keyword>
<dbReference type="Pfam" id="PF00069">
    <property type="entry name" value="Pkinase"/>
    <property type="match status" value="1"/>
</dbReference>
<keyword evidence="3" id="KW-0472">Membrane</keyword>
<keyword evidence="5" id="KW-0418">Kinase</keyword>
<sequence>MMNNTLKNQYSFPSGTIVYGKWHHNRYTIVKELGSGANGIVYLAKCQNDLVALKMSDNTMSVTSEVNVLKAFKKVQGSTLGPSLLDIDDWERKTRRIPFYVMEYIQGPDLLTFIQTKGHSWSGVLILQLLNDLYRLHQEGWVFGDLKPENLIITDSPTKIRCIDVGGTTMQGRAIKEFTEFFDRGYWGAGSRKAEPSYDLFAVAMILINLSFPSRFTKKGDGIEQLIKVVEAKPELDKYRNVLIKALTGKYVTALEMRKDLLKVLSNDSNGTQQRKPIQRNKMKPNGKPINRTRQGKRKQRKTTRVFETVCIVLIVSFLYFIYIYGQLL</sequence>
<evidence type="ECO:0000259" key="4">
    <source>
        <dbReference type="PROSITE" id="PS50011"/>
    </source>
</evidence>
<reference evidence="5 6" key="1">
    <citation type="submission" date="2020-11" db="EMBL/GenBank/DDBJ databases">
        <title>Taxonomic evaluation of the Bacillus sporothermodurans group of bacteria based on whole genome sequences.</title>
        <authorList>
            <person name="Fiedler G."/>
            <person name="Herbstmann A.-D."/>
            <person name="Doll E."/>
            <person name="Wenning M."/>
            <person name="Brinks E."/>
            <person name="Kabisch J."/>
            <person name="Breitenwieser F."/>
            <person name="Lappann M."/>
            <person name="Boehnlein C."/>
            <person name="Franz C."/>
        </authorList>
    </citation>
    <scope>NUCLEOTIDE SEQUENCE [LARGE SCALE GENOMIC DNA]</scope>
    <source>
        <strain evidence="5 6">JCM 19841</strain>
    </source>
</reference>
<dbReference type="PROSITE" id="PS50011">
    <property type="entry name" value="PROTEIN_KINASE_DOM"/>
    <property type="match status" value="1"/>
</dbReference>
<evidence type="ECO:0000313" key="6">
    <source>
        <dbReference type="Proteomes" id="UP000595691"/>
    </source>
</evidence>
<dbReference type="EMBL" id="CP065425">
    <property type="protein sequence ID" value="QQZ11353.1"/>
    <property type="molecule type" value="Genomic_DNA"/>
</dbReference>
<dbReference type="PANTHER" id="PTHR44167:SF31">
    <property type="entry name" value="PROTEIN CBG02007"/>
    <property type="match status" value="1"/>
</dbReference>
<dbReference type="InterPro" id="IPR000719">
    <property type="entry name" value="Prot_kinase_dom"/>
</dbReference>
<gene>
    <name evidence="5" type="ORF">I5776_00380</name>
</gene>
<dbReference type="Gene3D" id="1.10.510.10">
    <property type="entry name" value="Transferase(Phosphotransferase) domain 1"/>
    <property type="match status" value="1"/>
</dbReference>
<keyword evidence="3" id="KW-1133">Transmembrane helix</keyword>
<name>A0ABX7E7S5_9BACI</name>
<dbReference type="PROSITE" id="PS00107">
    <property type="entry name" value="PROTEIN_KINASE_ATP"/>
    <property type="match status" value="1"/>
</dbReference>
<dbReference type="Proteomes" id="UP000595691">
    <property type="component" value="Chromosome"/>
</dbReference>
<evidence type="ECO:0000256" key="2">
    <source>
        <dbReference type="SAM" id="MobiDB-lite"/>
    </source>
</evidence>
<feature type="domain" description="Protein kinase" evidence="4">
    <location>
        <begin position="27"/>
        <end position="291"/>
    </location>
</feature>
<proteinExistence type="predicted"/>
<feature type="binding site" evidence="1">
    <location>
        <position position="54"/>
    </location>
    <ligand>
        <name>ATP</name>
        <dbReference type="ChEBI" id="CHEBI:30616"/>
    </ligand>
</feature>
<evidence type="ECO:0000256" key="3">
    <source>
        <dbReference type="SAM" id="Phobius"/>
    </source>
</evidence>
<feature type="transmembrane region" description="Helical" evidence="3">
    <location>
        <begin position="306"/>
        <end position="326"/>
    </location>
</feature>
<organism evidence="5 6">
    <name type="scientific">Heyndrickxia vini</name>
    <dbReference type="NCBI Taxonomy" id="1476025"/>
    <lineage>
        <taxon>Bacteria</taxon>
        <taxon>Bacillati</taxon>
        <taxon>Bacillota</taxon>
        <taxon>Bacilli</taxon>
        <taxon>Bacillales</taxon>
        <taxon>Bacillaceae</taxon>
        <taxon>Heyndrickxia</taxon>
    </lineage>
</organism>
<dbReference type="RefSeq" id="WP_202780618.1">
    <property type="nucleotide sequence ID" value="NZ_CP065425.1"/>
</dbReference>
<dbReference type="InterPro" id="IPR017441">
    <property type="entry name" value="Protein_kinase_ATP_BS"/>
</dbReference>
<dbReference type="Gene3D" id="3.30.200.20">
    <property type="entry name" value="Phosphorylase Kinase, domain 1"/>
    <property type="match status" value="1"/>
</dbReference>
<keyword evidence="3" id="KW-0812">Transmembrane</keyword>
<keyword evidence="5" id="KW-0808">Transferase</keyword>
<dbReference type="InterPro" id="IPR011009">
    <property type="entry name" value="Kinase-like_dom_sf"/>
</dbReference>
<dbReference type="GO" id="GO:0016301">
    <property type="term" value="F:kinase activity"/>
    <property type="evidence" value="ECO:0007669"/>
    <property type="project" value="UniProtKB-KW"/>
</dbReference>
<evidence type="ECO:0000313" key="5">
    <source>
        <dbReference type="EMBL" id="QQZ11353.1"/>
    </source>
</evidence>
<dbReference type="SUPFAM" id="SSF56112">
    <property type="entry name" value="Protein kinase-like (PK-like)"/>
    <property type="match status" value="1"/>
</dbReference>
<dbReference type="PANTHER" id="PTHR44167">
    <property type="entry name" value="OVARIAN-SPECIFIC SERINE/THREONINE-PROTEIN KINASE LOK-RELATED"/>
    <property type="match status" value="1"/>
</dbReference>
<protein>
    <submittedName>
        <fullName evidence="5">Protein kinase family protein</fullName>
    </submittedName>
</protein>
<feature type="region of interest" description="Disordered" evidence="2">
    <location>
        <begin position="268"/>
        <end position="301"/>
    </location>
</feature>
<keyword evidence="1" id="KW-0547">Nucleotide-binding</keyword>
<accession>A0ABX7E7S5</accession>
<keyword evidence="6" id="KW-1185">Reference proteome</keyword>